<evidence type="ECO:0008006" key="4">
    <source>
        <dbReference type="Google" id="ProtNLM"/>
    </source>
</evidence>
<accession>A0A1W6N3A5</accession>
<evidence type="ECO:0000313" key="2">
    <source>
        <dbReference type="EMBL" id="ARN84367.1"/>
    </source>
</evidence>
<dbReference type="Proteomes" id="UP000237351">
    <property type="component" value="Chromosome"/>
</dbReference>
<dbReference type="SUPFAM" id="SSF101738">
    <property type="entry name" value="SspB-like"/>
    <property type="match status" value="1"/>
</dbReference>
<feature type="region of interest" description="Disordered" evidence="1">
    <location>
        <begin position="112"/>
        <end position="162"/>
    </location>
</feature>
<evidence type="ECO:0000256" key="1">
    <source>
        <dbReference type="SAM" id="MobiDB-lite"/>
    </source>
</evidence>
<reference evidence="2 3" key="1">
    <citation type="submission" date="2014-06" db="EMBL/GenBank/DDBJ databases">
        <title>The genome of the endonuclear symbiont Nucleicultrix amoebiphila.</title>
        <authorList>
            <person name="Schulz F."/>
            <person name="Horn M."/>
        </authorList>
    </citation>
    <scope>NUCLEOTIDE SEQUENCE [LARGE SCALE GENOMIC DNA]</scope>
    <source>
        <strain evidence="2 3">FS5</strain>
    </source>
</reference>
<gene>
    <name evidence="2" type="ORF">GQ61_02395</name>
</gene>
<keyword evidence="3" id="KW-1185">Reference proteome</keyword>
<dbReference type="AlphaFoldDB" id="A0A1W6N3A5"/>
<dbReference type="STRING" id="1414854.GQ61_02395"/>
<dbReference type="Pfam" id="PF04386">
    <property type="entry name" value="SspB"/>
    <property type="match status" value="1"/>
</dbReference>
<feature type="compositionally biased region" description="Basic and acidic residues" evidence="1">
    <location>
        <begin position="112"/>
        <end position="146"/>
    </location>
</feature>
<dbReference type="Gene3D" id="2.30.30.220">
    <property type="entry name" value="SspB-like"/>
    <property type="match status" value="1"/>
</dbReference>
<name>A0A1W6N3A5_9PROT</name>
<dbReference type="InterPro" id="IPR007481">
    <property type="entry name" value="SspB"/>
</dbReference>
<sequence>MVHDALLGIVKSCLRFVEKNGLPGNNHFYVTFNTNREDVIIPQELRDSNPEEVTIVLQHQFWDLHVFDDHFEVVLSFQDRYEKISIPFSALVSFLDPSSNFGLQFIPDLSEEEKKKQESTKKQTEPAKSKGKDKEKGKTPKSKGDEPQPQNNIISLDSFRKK</sequence>
<protein>
    <recommendedName>
        <fullName evidence="4">Stringent starvation protein B</fullName>
    </recommendedName>
</protein>
<organism evidence="2 3">
    <name type="scientific">Candidatus Nucleicultrix amoebiphila FS5</name>
    <dbReference type="NCBI Taxonomy" id="1414854"/>
    <lineage>
        <taxon>Bacteria</taxon>
        <taxon>Pseudomonadati</taxon>
        <taxon>Pseudomonadota</taxon>
        <taxon>Alphaproteobacteria</taxon>
        <taxon>Holosporales</taxon>
        <taxon>Candidatus Nucleicultricaceae</taxon>
        <taxon>Candidatus Nucleicultrix</taxon>
    </lineage>
</organism>
<evidence type="ECO:0000313" key="3">
    <source>
        <dbReference type="Proteomes" id="UP000237351"/>
    </source>
</evidence>
<dbReference type="KEGG" id="naf:GQ61_02395"/>
<proteinExistence type="predicted"/>
<dbReference type="EMBL" id="CP008743">
    <property type="protein sequence ID" value="ARN84367.1"/>
    <property type="molecule type" value="Genomic_DNA"/>
</dbReference>
<dbReference type="InterPro" id="IPR036760">
    <property type="entry name" value="SspB-like_sf"/>
</dbReference>